<feature type="compositionally biased region" description="Polar residues" evidence="1">
    <location>
        <begin position="245"/>
        <end position="254"/>
    </location>
</feature>
<reference evidence="2" key="2">
    <citation type="submission" date="2015-06" db="UniProtKB">
        <authorList>
            <consortium name="EnsemblMetazoa"/>
        </authorList>
    </citation>
    <scope>IDENTIFICATION</scope>
</reference>
<dbReference type="Proteomes" id="UP000015104">
    <property type="component" value="Unassembled WGS sequence"/>
</dbReference>
<feature type="compositionally biased region" description="Basic residues" evidence="1">
    <location>
        <begin position="224"/>
        <end position="242"/>
    </location>
</feature>
<protein>
    <submittedName>
        <fullName evidence="2">Uncharacterized protein</fullName>
    </submittedName>
</protein>
<evidence type="ECO:0000313" key="2">
    <source>
        <dbReference type="EnsemblMetazoa" id="tetur08g00650.1"/>
    </source>
</evidence>
<feature type="region of interest" description="Disordered" evidence="1">
    <location>
        <begin position="201"/>
        <end position="308"/>
    </location>
</feature>
<reference evidence="3" key="1">
    <citation type="submission" date="2011-08" db="EMBL/GenBank/DDBJ databases">
        <authorList>
            <person name="Rombauts S."/>
        </authorList>
    </citation>
    <scope>NUCLEOTIDE SEQUENCE</scope>
    <source>
        <strain evidence="3">London</strain>
    </source>
</reference>
<dbReference type="HOGENOM" id="CLU_755078_0_0_1"/>
<dbReference type="EMBL" id="CAEY01001941">
    <property type="status" value="NOT_ANNOTATED_CDS"/>
    <property type="molecule type" value="Genomic_DNA"/>
</dbReference>
<sequence>MQINKMRVLSPYIYNTPPGPLRPAKLAKYLARSRFKAIRSFGASGSAIQLSNETGNDNCNVNVYNKTINNNKKDSNYKEAYNTSNYNSTKSNGIIYLDSLDINHSDVNNSAFNSRLSTKPELFKKAYSEAKIFPKPNLSHITTNQAVQPQSSKVFDNFVKPEKVISNKLKFKVNNSTMSTSTNDANIKLYHRPSWIIMDDESEKMNSSPPPTISLNERFSNLPVKKKRDKEKGKHKKKRTRRISIPSNTWISIKNTKDNKCKQKRRAPKVDDDEDDNDQDQIASIRVKDDSFSHSEYSSNGLNDNENNCGSIRSEPSILDDLDVISADIDDNLLVDCMLKDWSDMDFILDPNFLDLSKLEESMMSDN</sequence>
<dbReference type="EnsemblMetazoa" id="tetur08g00650.1">
    <property type="protein sequence ID" value="tetur08g00650.1"/>
    <property type="gene ID" value="tetur08g00650"/>
</dbReference>
<organism evidence="2 3">
    <name type="scientific">Tetranychus urticae</name>
    <name type="common">Two-spotted spider mite</name>
    <dbReference type="NCBI Taxonomy" id="32264"/>
    <lineage>
        <taxon>Eukaryota</taxon>
        <taxon>Metazoa</taxon>
        <taxon>Ecdysozoa</taxon>
        <taxon>Arthropoda</taxon>
        <taxon>Chelicerata</taxon>
        <taxon>Arachnida</taxon>
        <taxon>Acari</taxon>
        <taxon>Acariformes</taxon>
        <taxon>Trombidiformes</taxon>
        <taxon>Prostigmata</taxon>
        <taxon>Eleutherengona</taxon>
        <taxon>Raphignathae</taxon>
        <taxon>Tetranychoidea</taxon>
        <taxon>Tetranychidae</taxon>
        <taxon>Tetranychus</taxon>
    </lineage>
</organism>
<accession>T1KAJ9</accession>
<evidence type="ECO:0000313" key="3">
    <source>
        <dbReference type="Proteomes" id="UP000015104"/>
    </source>
</evidence>
<name>T1KAJ9_TETUR</name>
<dbReference type="AlphaFoldDB" id="T1KAJ9"/>
<proteinExistence type="predicted"/>
<evidence type="ECO:0000256" key="1">
    <source>
        <dbReference type="SAM" id="MobiDB-lite"/>
    </source>
</evidence>
<feature type="compositionally biased region" description="Polar residues" evidence="1">
    <location>
        <begin position="294"/>
        <end position="308"/>
    </location>
</feature>
<keyword evidence="3" id="KW-1185">Reference proteome</keyword>